<accession>A0AAV2SDS9</accession>
<reference evidence="2 3" key="1">
    <citation type="submission" date="2024-05" db="EMBL/GenBank/DDBJ databases">
        <authorList>
            <person name="Wallberg A."/>
        </authorList>
    </citation>
    <scope>NUCLEOTIDE SEQUENCE [LARGE SCALE GENOMIC DNA]</scope>
</reference>
<organism evidence="2 3">
    <name type="scientific">Meganyctiphanes norvegica</name>
    <name type="common">Northern krill</name>
    <name type="synonym">Thysanopoda norvegica</name>
    <dbReference type="NCBI Taxonomy" id="48144"/>
    <lineage>
        <taxon>Eukaryota</taxon>
        <taxon>Metazoa</taxon>
        <taxon>Ecdysozoa</taxon>
        <taxon>Arthropoda</taxon>
        <taxon>Crustacea</taxon>
        <taxon>Multicrustacea</taxon>
        <taxon>Malacostraca</taxon>
        <taxon>Eumalacostraca</taxon>
        <taxon>Eucarida</taxon>
        <taxon>Euphausiacea</taxon>
        <taxon>Euphausiidae</taxon>
        <taxon>Meganyctiphanes</taxon>
    </lineage>
</organism>
<evidence type="ECO:0000256" key="1">
    <source>
        <dbReference type="SAM" id="Phobius"/>
    </source>
</evidence>
<gene>
    <name evidence="2" type="ORF">MNOR_LOCUS34420</name>
</gene>
<sequence>GRCTEMMVISVLPITLAVVLLLNGVVLAVMPAAGGRMIRVRKDGDTAQRCETTIDCGPEECCVQPHLGSSESFCSPMKGYGDRCFAHMETFMGNTGVFIGECPCIPWLACKTFSSISFCIA</sequence>
<comment type="caution">
    <text evidence="2">The sequence shown here is derived from an EMBL/GenBank/DDBJ whole genome shotgun (WGS) entry which is preliminary data.</text>
</comment>
<feature type="transmembrane region" description="Helical" evidence="1">
    <location>
        <begin position="6"/>
        <end position="33"/>
    </location>
</feature>
<keyword evidence="1" id="KW-1133">Transmembrane helix</keyword>
<protein>
    <recommendedName>
        <fullName evidence="4">Prokineticin domain-containing protein</fullName>
    </recommendedName>
</protein>
<evidence type="ECO:0008006" key="4">
    <source>
        <dbReference type="Google" id="ProtNLM"/>
    </source>
</evidence>
<dbReference type="Proteomes" id="UP001497623">
    <property type="component" value="Unassembled WGS sequence"/>
</dbReference>
<dbReference type="Gene3D" id="2.10.80.10">
    <property type="entry name" value="Lipase, subunit A"/>
    <property type="match status" value="1"/>
</dbReference>
<keyword evidence="1" id="KW-0472">Membrane</keyword>
<evidence type="ECO:0000313" key="2">
    <source>
        <dbReference type="EMBL" id="CAL4173685.1"/>
    </source>
</evidence>
<feature type="non-terminal residue" evidence="2">
    <location>
        <position position="1"/>
    </location>
</feature>
<name>A0AAV2SDS9_MEGNR</name>
<evidence type="ECO:0000313" key="3">
    <source>
        <dbReference type="Proteomes" id="UP001497623"/>
    </source>
</evidence>
<proteinExistence type="predicted"/>
<dbReference type="EMBL" id="CAXKWB010052992">
    <property type="protein sequence ID" value="CAL4173685.1"/>
    <property type="molecule type" value="Genomic_DNA"/>
</dbReference>
<keyword evidence="1" id="KW-0812">Transmembrane</keyword>
<keyword evidence="3" id="KW-1185">Reference proteome</keyword>
<dbReference type="AlphaFoldDB" id="A0AAV2SDS9"/>